<accession>A0ACC2HZM2</accession>
<gene>
    <name evidence="1" type="ORF">OPT61_g8089</name>
</gene>
<proteinExistence type="predicted"/>
<name>A0ACC2HZM2_9PLEO</name>
<comment type="caution">
    <text evidence="1">The sequence shown here is derived from an EMBL/GenBank/DDBJ whole genome shotgun (WGS) entry which is preliminary data.</text>
</comment>
<keyword evidence="2" id="KW-1185">Reference proteome</keyword>
<dbReference type="EMBL" id="JAPHNI010000731">
    <property type="protein sequence ID" value="KAJ8108561.1"/>
    <property type="molecule type" value="Genomic_DNA"/>
</dbReference>
<sequence length="358" mass="39224">MIAKEPSPHDVSGYKKPSHGIFRHIPDAWIPYAELMRLDCLSGFWAFYWHYLIGLGFAINIQPFSSDVDLKSLVTLAVYLALWTTVFRGITCTWNDNLDQDFDRQVARCRVRPIPRGAVTTSQAHFFTAALTAIGACILYPYGHLTLIHATLDSALLFIYPLLKRCTNYPQVELGFGLSYAIFLVTAIVGKDPLAPLLDPTLDLSGRVSMVVNSPEAQSATCLYVAGILWSIIFDTLYAHQDYVDDLKAGVKGLAVRLGRKGTKPVLLVMALVQVLCLGLSGHLAGFGEPYYAVSCQGRGAHLLQCGGAALLLTWMIWATDLEDGNSCAWAFGRGSAYVGASISAGLMAEFWARKYSL</sequence>
<evidence type="ECO:0000313" key="1">
    <source>
        <dbReference type="EMBL" id="KAJ8108561.1"/>
    </source>
</evidence>
<reference evidence="1" key="1">
    <citation type="submission" date="2022-11" db="EMBL/GenBank/DDBJ databases">
        <title>Genome Sequence of Boeremia exigua.</title>
        <authorList>
            <person name="Buettner E."/>
        </authorList>
    </citation>
    <scope>NUCLEOTIDE SEQUENCE</scope>
    <source>
        <strain evidence="1">CU02</strain>
    </source>
</reference>
<dbReference type="Proteomes" id="UP001153331">
    <property type="component" value="Unassembled WGS sequence"/>
</dbReference>
<organism evidence="1 2">
    <name type="scientific">Boeremia exigua</name>
    <dbReference type="NCBI Taxonomy" id="749465"/>
    <lineage>
        <taxon>Eukaryota</taxon>
        <taxon>Fungi</taxon>
        <taxon>Dikarya</taxon>
        <taxon>Ascomycota</taxon>
        <taxon>Pezizomycotina</taxon>
        <taxon>Dothideomycetes</taxon>
        <taxon>Pleosporomycetidae</taxon>
        <taxon>Pleosporales</taxon>
        <taxon>Pleosporineae</taxon>
        <taxon>Didymellaceae</taxon>
        <taxon>Boeremia</taxon>
    </lineage>
</organism>
<evidence type="ECO:0000313" key="2">
    <source>
        <dbReference type="Proteomes" id="UP001153331"/>
    </source>
</evidence>
<protein>
    <submittedName>
        <fullName evidence="1">Uncharacterized protein</fullName>
    </submittedName>
</protein>